<evidence type="ECO:0000313" key="2">
    <source>
        <dbReference type="EMBL" id="MBY4797163.1"/>
    </source>
</evidence>
<reference evidence="2 3" key="1">
    <citation type="submission" date="2021-08" db="EMBL/GenBank/DDBJ databases">
        <title>Collinsella faecalis sp. nov. isolated from swine faeces.</title>
        <authorList>
            <person name="Oh B.S."/>
            <person name="Lee J.H."/>
        </authorList>
    </citation>
    <scope>NUCLEOTIDE SEQUENCE [LARGE SCALE GENOMIC DNA]</scope>
    <source>
        <strain evidence="2 3">AGMB00827</strain>
    </source>
</reference>
<dbReference type="PANTHER" id="PTHR43566:SF2">
    <property type="entry name" value="DUF4143 DOMAIN-CONTAINING PROTEIN"/>
    <property type="match status" value="1"/>
</dbReference>
<organism evidence="2 3">
    <name type="scientific">Collinsella ureilytica</name>
    <dbReference type="NCBI Taxonomy" id="2869515"/>
    <lineage>
        <taxon>Bacteria</taxon>
        <taxon>Bacillati</taxon>
        <taxon>Actinomycetota</taxon>
        <taxon>Coriobacteriia</taxon>
        <taxon>Coriobacteriales</taxon>
        <taxon>Coriobacteriaceae</taxon>
        <taxon>Collinsella</taxon>
    </lineage>
</organism>
<accession>A0ABS7MIG7</accession>
<gene>
    <name evidence="2" type="ORF">K6V98_02130</name>
</gene>
<name>A0ABS7MIG7_9ACTN</name>
<dbReference type="RefSeq" id="WP_222198900.1">
    <property type="nucleotide sequence ID" value="NZ_JAIMFO010000004.1"/>
</dbReference>
<comment type="caution">
    <text evidence="2">The sequence shown here is derived from an EMBL/GenBank/DDBJ whole genome shotgun (WGS) entry which is preliminary data.</text>
</comment>
<dbReference type="EMBL" id="JAIMFO010000004">
    <property type="protein sequence ID" value="MBY4797163.1"/>
    <property type="molecule type" value="Genomic_DNA"/>
</dbReference>
<protein>
    <submittedName>
        <fullName evidence="2">AAA family ATPase</fullName>
    </submittedName>
</protein>
<keyword evidence="3" id="KW-1185">Reference proteome</keyword>
<sequence>MNSTYIPRIVDRELQELLASFGAVLIEGPKWCGKTTTAQTTAASSLMLADPTGDFANRTLAELDPSLALAGDHPRLIDEWQEIPKLWGAVRFECDRIGTPGLFILTGSATPHDNHAPMHSGVGRITRLSMGTMTLKELGISNGAVSLAQLFAGKTTTGMGSLGLERIAELIVRGG</sequence>
<evidence type="ECO:0000313" key="3">
    <source>
        <dbReference type="Proteomes" id="UP000700908"/>
    </source>
</evidence>
<dbReference type="Pfam" id="PF13173">
    <property type="entry name" value="AAA_14"/>
    <property type="match status" value="1"/>
</dbReference>
<dbReference type="InterPro" id="IPR041682">
    <property type="entry name" value="AAA_14"/>
</dbReference>
<proteinExistence type="predicted"/>
<feature type="domain" description="AAA" evidence="1">
    <location>
        <begin position="22"/>
        <end position="138"/>
    </location>
</feature>
<dbReference type="Proteomes" id="UP000700908">
    <property type="component" value="Unassembled WGS sequence"/>
</dbReference>
<evidence type="ECO:0000259" key="1">
    <source>
        <dbReference type="Pfam" id="PF13173"/>
    </source>
</evidence>
<dbReference type="PANTHER" id="PTHR43566">
    <property type="entry name" value="CONSERVED PROTEIN"/>
    <property type="match status" value="1"/>
</dbReference>